<sequence length="183" mass="20138">MRLLLVRHPQPLIEPGICYGSSDLPVSAEQLAQTATALAATLPTSTILYTSPLQRCAQLAQELAERLALAQPVADARLAEIHFGLWELQRWDDISRAEIDAWAADLVHYRPGGGESVLHMAQRVHSFYHEWYARKQEAIVICHAGTIRLLQACHSGLAPAAMAQEAAQRPHNIDHGSTLLLKA</sequence>
<evidence type="ECO:0000313" key="1">
    <source>
        <dbReference type="EMBL" id="MYM42084.1"/>
    </source>
</evidence>
<dbReference type="Gene3D" id="3.40.50.1240">
    <property type="entry name" value="Phosphoglycerate mutase-like"/>
    <property type="match status" value="1"/>
</dbReference>
<dbReference type="RefSeq" id="WP_161041336.1">
    <property type="nucleotide sequence ID" value="NZ_WWCM01000032.1"/>
</dbReference>
<organism evidence="1 2">
    <name type="scientific">Duganella qianjiadongensis</name>
    <dbReference type="NCBI Taxonomy" id="2692176"/>
    <lineage>
        <taxon>Bacteria</taxon>
        <taxon>Pseudomonadati</taxon>
        <taxon>Pseudomonadota</taxon>
        <taxon>Betaproteobacteria</taxon>
        <taxon>Burkholderiales</taxon>
        <taxon>Oxalobacteraceae</taxon>
        <taxon>Telluria group</taxon>
        <taxon>Duganella</taxon>
    </lineage>
</organism>
<dbReference type="InterPro" id="IPR029033">
    <property type="entry name" value="His_PPase_superfam"/>
</dbReference>
<dbReference type="InterPro" id="IPR013078">
    <property type="entry name" value="His_Pase_superF_clade-1"/>
</dbReference>
<evidence type="ECO:0000313" key="2">
    <source>
        <dbReference type="Proteomes" id="UP000478090"/>
    </source>
</evidence>
<gene>
    <name evidence="1" type="ORF">GTP27_22535</name>
</gene>
<accession>A0ABW9VSN6</accession>
<dbReference type="Proteomes" id="UP000478090">
    <property type="component" value="Unassembled WGS sequence"/>
</dbReference>
<dbReference type="Pfam" id="PF00300">
    <property type="entry name" value="His_Phos_1"/>
    <property type="match status" value="1"/>
</dbReference>
<dbReference type="SUPFAM" id="SSF53254">
    <property type="entry name" value="Phosphoglycerate mutase-like"/>
    <property type="match status" value="1"/>
</dbReference>
<keyword evidence="2" id="KW-1185">Reference proteome</keyword>
<protein>
    <submittedName>
        <fullName evidence="1">Phosphoglycerate mutase</fullName>
    </submittedName>
</protein>
<reference evidence="1 2" key="1">
    <citation type="submission" date="2019-12" db="EMBL/GenBank/DDBJ databases">
        <title>Novel species isolated from a subtropical stream in China.</title>
        <authorList>
            <person name="Lu H."/>
        </authorList>
    </citation>
    <scope>NUCLEOTIDE SEQUENCE [LARGE SCALE GENOMIC DNA]</scope>
    <source>
        <strain evidence="1 2">CY13W</strain>
    </source>
</reference>
<comment type="caution">
    <text evidence="1">The sequence shown here is derived from an EMBL/GenBank/DDBJ whole genome shotgun (WGS) entry which is preliminary data.</text>
</comment>
<name>A0ABW9VSN6_9BURK</name>
<dbReference type="EMBL" id="WWCM01000032">
    <property type="protein sequence ID" value="MYM42084.1"/>
    <property type="molecule type" value="Genomic_DNA"/>
</dbReference>
<proteinExistence type="predicted"/>
<dbReference type="SMART" id="SM00855">
    <property type="entry name" value="PGAM"/>
    <property type="match status" value="1"/>
</dbReference>